<evidence type="ECO:0000313" key="1">
    <source>
        <dbReference type="EMBL" id="MBX60466.1"/>
    </source>
</evidence>
<dbReference type="EMBL" id="GGEC01079982">
    <property type="protein sequence ID" value="MBX60466.1"/>
    <property type="molecule type" value="Transcribed_RNA"/>
</dbReference>
<name>A0A2P2Q0D4_RHIMU</name>
<sequence>MSSHFETLITKSTDHPCGPCCDPSYPLTIYELRSNGSLW</sequence>
<organism evidence="1">
    <name type="scientific">Rhizophora mucronata</name>
    <name type="common">Asiatic mangrove</name>
    <dbReference type="NCBI Taxonomy" id="61149"/>
    <lineage>
        <taxon>Eukaryota</taxon>
        <taxon>Viridiplantae</taxon>
        <taxon>Streptophyta</taxon>
        <taxon>Embryophyta</taxon>
        <taxon>Tracheophyta</taxon>
        <taxon>Spermatophyta</taxon>
        <taxon>Magnoliopsida</taxon>
        <taxon>eudicotyledons</taxon>
        <taxon>Gunneridae</taxon>
        <taxon>Pentapetalae</taxon>
        <taxon>rosids</taxon>
        <taxon>fabids</taxon>
        <taxon>Malpighiales</taxon>
        <taxon>Rhizophoraceae</taxon>
        <taxon>Rhizophora</taxon>
    </lineage>
</organism>
<accession>A0A2P2Q0D4</accession>
<protein>
    <submittedName>
        <fullName evidence="1">Uncharacterized protein</fullName>
    </submittedName>
</protein>
<proteinExistence type="predicted"/>
<dbReference type="AlphaFoldDB" id="A0A2P2Q0D4"/>
<reference evidence="1" key="1">
    <citation type="submission" date="2018-02" db="EMBL/GenBank/DDBJ databases">
        <title>Rhizophora mucronata_Transcriptome.</title>
        <authorList>
            <person name="Meera S.P."/>
            <person name="Sreeshan A."/>
            <person name="Augustine A."/>
        </authorList>
    </citation>
    <scope>NUCLEOTIDE SEQUENCE</scope>
    <source>
        <tissue evidence="1">Leaf</tissue>
    </source>
</reference>